<dbReference type="InterPro" id="IPR012902">
    <property type="entry name" value="N_methyl_site"/>
</dbReference>
<dbReference type="PROSITE" id="PS00409">
    <property type="entry name" value="PROKAR_NTER_METHYL"/>
    <property type="match status" value="1"/>
</dbReference>
<evidence type="ECO:0000256" key="1">
    <source>
        <dbReference type="ARBA" id="ARBA00004167"/>
    </source>
</evidence>
<keyword evidence="5 6" id="KW-0472">Membrane</keyword>
<dbReference type="Pfam" id="PF07963">
    <property type="entry name" value="N_methyl"/>
    <property type="match status" value="1"/>
</dbReference>
<dbReference type="AlphaFoldDB" id="A0A1F5QBF8"/>
<keyword evidence="3 6" id="KW-0812">Transmembrane</keyword>
<name>A0A1F5QBF8_9BACT</name>
<evidence type="ECO:0000256" key="5">
    <source>
        <dbReference type="ARBA" id="ARBA00023136"/>
    </source>
</evidence>
<evidence type="ECO:0000313" key="7">
    <source>
        <dbReference type="EMBL" id="OGE99457.1"/>
    </source>
</evidence>
<dbReference type="InterPro" id="IPR045584">
    <property type="entry name" value="Pilin-like"/>
</dbReference>
<organism evidence="7 8">
    <name type="scientific">Candidatus Doudnabacteria bacterium RIFCSPLOWO2_02_FULL_48_13</name>
    <dbReference type="NCBI Taxonomy" id="1817845"/>
    <lineage>
        <taxon>Bacteria</taxon>
        <taxon>Candidatus Doudnaibacteriota</taxon>
    </lineage>
</organism>
<dbReference type="SUPFAM" id="SSF54523">
    <property type="entry name" value="Pili subunits"/>
    <property type="match status" value="1"/>
</dbReference>
<protein>
    <submittedName>
        <fullName evidence="7">Uncharacterized protein</fullName>
    </submittedName>
</protein>
<dbReference type="Proteomes" id="UP000177235">
    <property type="component" value="Unassembled WGS sequence"/>
</dbReference>
<dbReference type="EMBL" id="MFFF01000019">
    <property type="protein sequence ID" value="OGE99457.1"/>
    <property type="molecule type" value="Genomic_DNA"/>
</dbReference>
<dbReference type="Gene3D" id="3.30.700.10">
    <property type="entry name" value="Glycoprotein, Type 4 Pilin"/>
    <property type="match status" value="1"/>
</dbReference>
<evidence type="ECO:0000313" key="8">
    <source>
        <dbReference type="Proteomes" id="UP000177235"/>
    </source>
</evidence>
<feature type="transmembrane region" description="Helical" evidence="6">
    <location>
        <begin position="42"/>
        <end position="63"/>
    </location>
</feature>
<reference evidence="7 8" key="1">
    <citation type="journal article" date="2016" name="Nat. Commun.">
        <title>Thousands of microbial genomes shed light on interconnected biogeochemical processes in an aquifer system.</title>
        <authorList>
            <person name="Anantharaman K."/>
            <person name="Brown C.T."/>
            <person name="Hug L.A."/>
            <person name="Sharon I."/>
            <person name="Castelle C.J."/>
            <person name="Probst A.J."/>
            <person name="Thomas B.C."/>
            <person name="Singh A."/>
            <person name="Wilkins M.J."/>
            <person name="Karaoz U."/>
            <person name="Brodie E.L."/>
            <person name="Williams K.H."/>
            <person name="Hubbard S.S."/>
            <person name="Banfield J.F."/>
        </authorList>
    </citation>
    <scope>NUCLEOTIDE SEQUENCE [LARGE SCALE GENOMIC DNA]</scope>
</reference>
<evidence type="ECO:0000256" key="2">
    <source>
        <dbReference type="ARBA" id="ARBA00022481"/>
    </source>
</evidence>
<evidence type="ECO:0000256" key="6">
    <source>
        <dbReference type="SAM" id="Phobius"/>
    </source>
</evidence>
<comment type="subcellular location">
    <subcellularLocation>
        <location evidence="1">Membrane</location>
        <topology evidence="1">Single-pass membrane protein</topology>
    </subcellularLocation>
</comment>
<dbReference type="GO" id="GO:0016020">
    <property type="term" value="C:membrane"/>
    <property type="evidence" value="ECO:0007669"/>
    <property type="project" value="UniProtKB-SubCell"/>
</dbReference>
<dbReference type="PANTHER" id="PTHR30093:SF44">
    <property type="entry name" value="TYPE II SECRETION SYSTEM CORE PROTEIN G"/>
    <property type="match status" value="1"/>
</dbReference>
<proteinExistence type="predicted"/>
<gene>
    <name evidence="7" type="ORF">A3J05_03915</name>
</gene>
<evidence type="ECO:0000256" key="3">
    <source>
        <dbReference type="ARBA" id="ARBA00022692"/>
    </source>
</evidence>
<dbReference type="PANTHER" id="PTHR30093">
    <property type="entry name" value="GENERAL SECRETION PATHWAY PROTEIN G"/>
    <property type="match status" value="1"/>
</dbReference>
<dbReference type="NCBIfam" id="TIGR02532">
    <property type="entry name" value="IV_pilin_GFxxxE"/>
    <property type="match status" value="1"/>
</dbReference>
<comment type="caution">
    <text evidence="7">The sequence shown here is derived from an EMBL/GenBank/DDBJ whole genome shotgun (WGS) entry which is preliminary data.</text>
</comment>
<keyword evidence="2" id="KW-0488">Methylation</keyword>
<keyword evidence="4 6" id="KW-1133">Transmembrane helix</keyword>
<evidence type="ECO:0000256" key="4">
    <source>
        <dbReference type="ARBA" id="ARBA00022989"/>
    </source>
</evidence>
<sequence>MKLTKSPMKQKGFTQAPLFLRSLISGSEKPVKLQARKSGAGFTLIELLVVIAIIGILAGIIVVRLNSSREKAQAAKSADLVRTVQKALILYVNDTGAYPTPCNLNCTAADDPFSADMGVTDWDGPYVSLWNSIHPWGGHVDFEYADFDGDAINDSIFTLNDDKPGTSDLDNTSPIPNQYLVEIDQILDDGDLATGEVRGDGLGFGTETGEMRIRSDKLF</sequence>
<accession>A0A1F5QBF8</accession>